<dbReference type="SUPFAM" id="SSF109604">
    <property type="entry name" value="HD-domain/PDEase-like"/>
    <property type="match status" value="1"/>
</dbReference>
<protein>
    <recommendedName>
        <fullName evidence="3">HD/PDEase domain-containing protein</fullName>
    </recommendedName>
</protein>
<accession>A0A3N0VKA4</accession>
<reference evidence="1 2" key="1">
    <citation type="submission" date="2018-10" db="EMBL/GenBank/DDBJ databases">
        <authorList>
            <person name="Chen W.-M."/>
        </authorList>
    </citation>
    <scope>NUCLEOTIDE SEQUENCE [LARGE SCALE GENOMIC DNA]</scope>
    <source>
        <strain evidence="1 2">THS-13</strain>
    </source>
</reference>
<dbReference type="Gene3D" id="1.10.3210.10">
    <property type="entry name" value="Hypothetical protein af1432"/>
    <property type="match status" value="1"/>
</dbReference>
<dbReference type="InParanoid" id="A0A3N0VKA4"/>
<evidence type="ECO:0000313" key="2">
    <source>
        <dbReference type="Proteomes" id="UP000282106"/>
    </source>
</evidence>
<gene>
    <name evidence="1" type="ORF">ED208_01260</name>
</gene>
<dbReference type="Proteomes" id="UP000282106">
    <property type="component" value="Unassembled WGS sequence"/>
</dbReference>
<evidence type="ECO:0008006" key="3">
    <source>
        <dbReference type="Google" id="ProtNLM"/>
    </source>
</evidence>
<dbReference type="AlphaFoldDB" id="A0A3N0VKA4"/>
<proteinExistence type="predicted"/>
<keyword evidence="2" id="KW-1185">Reference proteome</keyword>
<dbReference type="EMBL" id="RJVO01000001">
    <property type="protein sequence ID" value="ROH93189.1"/>
    <property type="molecule type" value="Genomic_DNA"/>
</dbReference>
<organism evidence="1 2">
    <name type="scientific">Stagnimonas aquatica</name>
    <dbReference type="NCBI Taxonomy" id="2689987"/>
    <lineage>
        <taxon>Bacteria</taxon>
        <taxon>Pseudomonadati</taxon>
        <taxon>Pseudomonadota</taxon>
        <taxon>Gammaproteobacteria</taxon>
        <taxon>Nevskiales</taxon>
        <taxon>Nevskiaceae</taxon>
        <taxon>Stagnimonas</taxon>
    </lineage>
</organism>
<comment type="caution">
    <text evidence="1">The sequence shown here is derived from an EMBL/GenBank/DDBJ whole genome shotgun (WGS) entry which is preliminary data.</text>
</comment>
<dbReference type="RefSeq" id="WP_123210042.1">
    <property type="nucleotide sequence ID" value="NZ_RJVO01000001.1"/>
</dbReference>
<evidence type="ECO:0000313" key="1">
    <source>
        <dbReference type="EMBL" id="ROH93189.1"/>
    </source>
</evidence>
<name>A0A3N0VKA4_9GAMM</name>
<sequence>MRRRNHYDVTNRVEIARPDAVRDAVAALLAALYPGTSLAPVQQAFRVFAQLYAGSLRGYAGCDTWYHDAQHSLDCALAYARLLEGYERSAAVEQRLGARRGILGVVAALFHDAGYIRRQDDPARNGAEFTFVHVQRSADFLGDFLPEAGYDREAAMARQLVHFTGYELALDAIDVQDPKDRQLGFILGTADVLAQTADRCYLEKCRDYLYREFTYCGLAGPGGSSYHSPEELLRGTAEFNRKMWAERLDGYFGGMHRYMGAHFDGRDLYSESIREHLQRVQALTEADALDQLRLKPKAIRAAEMREIVAG</sequence>